<dbReference type="AlphaFoldDB" id="A0A9P7CWB0"/>
<dbReference type="Proteomes" id="UP000714275">
    <property type="component" value="Unassembled WGS sequence"/>
</dbReference>
<organism evidence="1 2">
    <name type="scientific">Suillus placidus</name>
    <dbReference type="NCBI Taxonomy" id="48579"/>
    <lineage>
        <taxon>Eukaryota</taxon>
        <taxon>Fungi</taxon>
        <taxon>Dikarya</taxon>
        <taxon>Basidiomycota</taxon>
        <taxon>Agaricomycotina</taxon>
        <taxon>Agaricomycetes</taxon>
        <taxon>Agaricomycetidae</taxon>
        <taxon>Boletales</taxon>
        <taxon>Suillineae</taxon>
        <taxon>Suillaceae</taxon>
        <taxon>Suillus</taxon>
    </lineage>
</organism>
<proteinExistence type="predicted"/>
<protein>
    <submittedName>
        <fullName evidence="1">Uncharacterized protein</fullName>
    </submittedName>
</protein>
<name>A0A9P7CWB0_9AGAM</name>
<feature type="non-terminal residue" evidence="1">
    <location>
        <position position="1"/>
    </location>
</feature>
<dbReference type="OrthoDB" id="2669721at2759"/>
<accession>A0A9P7CWB0</accession>
<evidence type="ECO:0000313" key="1">
    <source>
        <dbReference type="EMBL" id="KAG1765064.1"/>
    </source>
</evidence>
<comment type="caution">
    <text evidence="1">The sequence shown here is derived from an EMBL/GenBank/DDBJ whole genome shotgun (WGS) entry which is preliminary data.</text>
</comment>
<gene>
    <name evidence="1" type="ORF">EV702DRAFT_930381</name>
</gene>
<evidence type="ECO:0000313" key="2">
    <source>
        <dbReference type="Proteomes" id="UP000714275"/>
    </source>
</evidence>
<feature type="non-terminal residue" evidence="1">
    <location>
        <position position="84"/>
    </location>
</feature>
<keyword evidence="2" id="KW-1185">Reference proteome</keyword>
<sequence length="84" mass="9329">VAEVLFYFNMLIHGEDRALALISEYGPPHTDLLQSSFQTVFTCDTSLKLIEVSVICSVVAMVPHKFPGIDGTLFYMIEHPGLDV</sequence>
<dbReference type="EMBL" id="JABBWD010000113">
    <property type="protein sequence ID" value="KAG1765064.1"/>
    <property type="molecule type" value="Genomic_DNA"/>
</dbReference>
<reference evidence="1" key="1">
    <citation type="journal article" date="2020" name="New Phytol.">
        <title>Comparative genomics reveals dynamic genome evolution in host specialist ectomycorrhizal fungi.</title>
        <authorList>
            <person name="Lofgren L.A."/>
            <person name="Nguyen N.H."/>
            <person name="Vilgalys R."/>
            <person name="Ruytinx J."/>
            <person name="Liao H.L."/>
            <person name="Branco S."/>
            <person name="Kuo A."/>
            <person name="LaButti K."/>
            <person name="Lipzen A."/>
            <person name="Andreopoulos W."/>
            <person name="Pangilinan J."/>
            <person name="Riley R."/>
            <person name="Hundley H."/>
            <person name="Na H."/>
            <person name="Barry K."/>
            <person name="Grigoriev I.V."/>
            <person name="Stajich J.E."/>
            <person name="Kennedy P.G."/>
        </authorList>
    </citation>
    <scope>NUCLEOTIDE SEQUENCE</scope>
    <source>
        <strain evidence="1">DOB743</strain>
    </source>
</reference>